<dbReference type="EMBL" id="JPGN01000078">
    <property type="protein sequence ID" value="KFI18555.1"/>
    <property type="molecule type" value="Genomic_DNA"/>
</dbReference>
<name>A0A0E2Z4R8_9GAMM</name>
<dbReference type="InterPro" id="IPR036005">
    <property type="entry name" value="Creatinase/aminopeptidase-like"/>
</dbReference>
<comment type="cofactor">
    <cofactor evidence="2">
        <name>Mn(2+)</name>
        <dbReference type="ChEBI" id="CHEBI:29035"/>
    </cofactor>
</comment>
<evidence type="ECO:0000256" key="13">
    <source>
        <dbReference type="RuleBase" id="RU000590"/>
    </source>
</evidence>
<dbReference type="AlphaFoldDB" id="A0A0E2Z4R8"/>
<keyword evidence="6 13" id="KW-0479">Metal-binding</keyword>
<dbReference type="SUPFAM" id="SSF55920">
    <property type="entry name" value="Creatinase/aminopeptidase"/>
    <property type="match status" value="1"/>
</dbReference>
<dbReference type="FunFam" id="3.90.230.10:FF:000002">
    <property type="entry name" value="Xaa-Pro aminopeptidase 3"/>
    <property type="match status" value="1"/>
</dbReference>
<evidence type="ECO:0000256" key="12">
    <source>
        <dbReference type="ARBA" id="ARBA00081411"/>
    </source>
</evidence>
<evidence type="ECO:0000256" key="5">
    <source>
        <dbReference type="ARBA" id="ARBA00022670"/>
    </source>
</evidence>
<dbReference type="Pfam" id="PF00557">
    <property type="entry name" value="Peptidase_M24"/>
    <property type="match status" value="1"/>
</dbReference>
<reference evidence="15 16" key="1">
    <citation type="submission" date="2014-07" db="EMBL/GenBank/DDBJ databases">
        <title>Comparative analysis of Nitrosococcus oceani genome inventories of strains from Pacific and Atlantic gyres.</title>
        <authorList>
            <person name="Lim C.K."/>
            <person name="Wang L."/>
            <person name="Sayavedra-Soto L.A."/>
            <person name="Klotz M.G."/>
        </authorList>
    </citation>
    <scope>NUCLEOTIDE SEQUENCE [LARGE SCALE GENOMIC DNA]</scope>
    <source>
        <strain evidence="15 16">C-27</strain>
    </source>
</reference>
<evidence type="ECO:0000256" key="8">
    <source>
        <dbReference type="ARBA" id="ARBA00023049"/>
    </source>
</evidence>
<dbReference type="GO" id="GO:0006508">
    <property type="term" value="P:proteolysis"/>
    <property type="evidence" value="ECO:0007669"/>
    <property type="project" value="UniProtKB-KW"/>
</dbReference>
<dbReference type="GO" id="GO:0030145">
    <property type="term" value="F:manganese ion binding"/>
    <property type="evidence" value="ECO:0007669"/>
    <property type="project" value="InterPro"/>
</dbReference>
<evidence type="ECO:0000313" key="15">
    <source>
        <dbReference type="EMBL" id="KFI18555.1"/>
    </source>
</evidence>
<dbReference type="OrthoDB" id="9806388at2"/>
<evidence type="ECO:0000256" key="2">
    <source>
        <dbReference type="ARBA" id="ARBA00001936"/>
    </source>
</evidence>
<sequence>MEAKEFARRRKHLLQMMGEGSIAILPTASIYPRNRDVMFPFRADSDFYYLTGFPEPEAVAVFAPGRKHGEYLLFCREQDPEKEIWEGRRAGTQGACKNYGADDSFPITDIDDILPGLLEDKARVYYAMGYYPAFDQRMIGWVNHIRRASRAGKRPPGEFIALDHLLHEMRLIKSAQEIRTMREAARISAKAHIRAMENCHPGIMEYQIEAEYLHHFFSHGCRAPAYPSIVGSGGNACILHYTDNNARLKKGDLLLVDAGAEYDYYAADITRTFPVSGRFSSAQRAIYELVLEAQLAAIAEVQPGNHWNQPHEAAVRVLTEGLAALGLLKGRVSTLLKKEHYRRFYMHRTGHWLGMDVHDVGDYKVDGEWRAFEPGMTLTVEPGVYIPADSQGVAKKWWNIGVRIEDDVLVTKEGCELLSADVPKTVDEIEALMASSQRGASAS</sequence>
<evidence type="ECO:0000256" key="11">
    <source>
        <dbReference type="ARBA" id="ARBA00075356"/>
    </source>
</evidence>
<comment type="caution">
    <text evidence="15">The sequence shown here is derived from an EMBL/GenBank/DDBJ whole genome shotgun (WGS) entry which is preliminary data.</text>
</comment>
<evidence type="ECO:0000256" key="3">
    <source>
        <dbReference type="ARBA" id="ARBA00008766"/>
    </source>
</evidence>
<evidence type="ECO:0000256" key="6">
    <source>
        <dbReference type="ARBA" id="ARBA00022723"/>
    </source>
</evidence>
<protein>
    <recommendedName>
        <fullName evidence="10">Xaa-Pro aminopeptidase</fullName>
        <ecNumber evidence="4">3.4.11.9</ecNumber>
    </recommendedName>
    <alternativeName>
        <fullName evidence="11">Aminopeptidase P II</fullName>
    </alternativeName>
    <alternativeName>
        <fullName evidence="12">X-Pro aminopeptidase</fullName>
    </alternativeName>
</protein>
<dbReference type="InterPro" id="IPR000994">
    <property type="entry name" value="Pept_M24"/>
</dbReference>
<keyword evidence="7" id="KW-0378">Hydrolase</keyword>
<organism evidence="15 16">
    <name type="scientific">Nitrosococcus oceani C-27</name>
    <dbReference type="NCBI Taxonomy" id="314279"/>
    <lineage>
        <taxon>Bacteria</taxon>
        <taxon>Pseudomonadati</taxon>
        <taxon>Pseudomonadota</taxon>
        <taxon>Gammaproteobacteria</taxon>
        <taxon>Chromatiales</taxon>
        <taxon>Chromatiaceae</taxon>
        <taxon>Nitrosococcus</taxon>
    </lineage>
</organism>
<keyword evidence="8" id="KW-0482">Metalloprotease</keyword>
<dbReference type="SMART" id="SM01011">
    <property type="entry name" value="AMP_N"/>
    <property type="match status" value="1"/>
</dbReference>
<evidence type="ECO:0000256" key="1">
    <source>
        <dbReference type="ARBA" id="ARBA00001424"/>
    </source>
</evidence>
<evidence type="ECO:0000256" key="4">
    <source>
        <dbReference type="ARBA" id="ARBA00012574"/>
    </source>
</evidence>
<dbReference type="GO" id="GO:0070006">
    <property type="term" value="F:metalloaminopeptidase activity"/>
    <property type="evidence" value="ECO:0007669"/>
    <property type="project" value="InterPro"/>
</dbReference>
<dbReference type="NCBIfam" id="NF008131">
    <property type="entry name" value="PRK10879.1"/>
    <property type="match status" value="1"/>
</dbReference>
<comment type="catalytic activity">
    <reaction evidence="1">
        <text>Release of any N-terminal amino acid, including proline, that is linked to proline, even from a dipeptide or tripeptide.</text>
        <dbReference type="EC" id="3.4.11.9"/>
    </reaction>
</comment>
<dbReference type="PROSITE" id="PS00491">
    <property type="entry name" value="PROLINE_PEPTIDASE"/>
    <property type="match status" value="1"/>
</dbReference>
<dbReference type="Pfam" id="PF05195">
    <property type="entry name" value="AMP_N"/>
    <property type="match status" value="1"/>
</dbReference>
<comment type="similarity">
    <text evidence="3 13">Belongs to the peptidase M24B family.</text>
</comment>
<keyword evidence="5" id="KW-0645">Protease</keyword>
<dbReference type="InterPro" id="IPR007865">
    <property type="entry name" value="Aminopep_P_N"/>
</dbReference>
<evidence type="ECO:0000256" key="9">
    <source>
        <dbReference type="ARBA" id="ARBA00023211"/>
    </source>
</evidence>
<dbReference type="GO" id="GO:0005829">
    <property type="term" value="C:cytosol"/>
    <property type="evidence" value="ECO:0007669"/>
    <property type="project" value="TreeGrafter"/>
</dbReference>
<proteinExistence type="inferred from homology"/>
<dbReference type="EC" id="3.4.11.9" evidence="4"/>
<evidence type="ECO:0000259" key="14">
    <source>
        <dbReference type="SMART" id="SM01011"/>
    </source>
</evidence>
<dbReference type="PANTHER" id="PTHR43226">
    <property type="entry name" value="XAA-PRO AMINOPEPTIDASE 3"/>
    <property type="match status" value="1"/>
</dbReference>
<evidence type="ECO:0000313" key="16">
    <source>
        <dbReference type="Proteomes" id="UP000028839"/>
    </source>
</evidence>
<accession>A0A0E2Z4R8</accession>
<keyword evidence="15" id="KW-0031">Aminopeptidase</keyword>
<evidence type="ECO:0000256" key="10">
    <source>
        <dbReference type="ARBA" id="ARBA00069363"/>
    </source>
</evidence>
<dbReference type="Gene3D" id="3.40.350.10">
    <property type="entry name" value="Creatinase/prolidase N-terminal domain"/>
    <property type="match status" value="1"/>
</dbReference>
<evidence type="ECO:0000256" key="7">
    <source>
        <dbReference type="ARBA" id="ARBA00022801"/>
    </source>
</evidence>
<dbReference type="HOGENOM" id="CLU_017266_1_0_6"/>
<dbReference type="SUPFAM" id="SSF53092">
    <property type="entry name" value="Creatinase/prolidase N-terminal domain"/>
    <property type="match status" value="1"/>
</dbReference>
<keyword evidence="9" id="KW-0464">Manganese</keyword>
<gene>
    <name evidence="15" type="ORF">IB75_13705</name>
</gene>
<dbReference type="InterPro" id="IPR052433">
    <property type="entry name" value="X-Pro_dipept-like"/>
</dbReference>
<dbReference type="InterPro" id="IPR029149">
    <property type="entry name" value="Creatin/AminoP/Spt16_N"/>
</dbReference>
<dbReference type="Gene3D" id="3.90.230.10">
    <property type="entry name" value="Creatinase/methionine aminopeptidase superfamily"/>
    <property type="match status" value="1"/>
</dbReference>
<dbReference type="PANTHER" id="PTHR43226:SF4">
    <property type="entry name" value="XAA-PRO AMINOPEPTIDASE 3"/>
    <property type="match status" value="1"/>
</dbReference>
<dbReference type="Proteomes" id="UP000028839">
    <property type="component" value="Unassembled WGS sequence"/>
</dbReference>
<dbReference type="InterPro" id="IPR001131">
    <property type="entry name" value="Peptidase_M24B_aminopep-P_CS"/>
</dbReference>
<dbReference type="CDD" id="cd01087">
    <property type="entry name" value="Prolidase"/>
    <property type="match status" value="1"/>
</dbReference>
<feature type="domain" description="Aminopeptidase P N-terminal" evidence="14">
    <location>
        <begin position="1"/>
        <end position="135"/>
    </location>
</feature>